<accession>A0ABP9NDI1</accession>
<protein>
    <submittedName>
        <fullName evidence="2">Carboxymuconolactone decarboxylase family protein</fullName>
    </submittedName>
</protein>
<evidence type="ECO:0000313" key="3">
    <source>
        <dbReference type="Proteomes" id="UP001500804"/>
    </source>
</evidence>
<dbReference type="SUPFAM" id="SSF69118">
    <property type="entry name" value="AhpD-like"/>
    <property type="match status" value="1"/>
</dbReference>
<gene>
    <name evidence="2" type="ORF">GCM10023320_13680</name>
</gene>
<dbReference type="RefSeq" id="WP_345603944.1">
    <property type="nucleotide sequence ID" value="NZ_BAABJO010000004.1"/>
</dbReference>
<dbReference type="PANTHER" id="PTHR33570">
    <property type="entry name" value="4-CARBOXYMUCONOLACTONE DECARBOXYLASE FAMILY PROTEIN"/>
    <property type="match status" value="1"/>
</dbReference>
<dbReference type="InterPro" id="IPR029032">
    <property type="entry name" value="AhpD-like"/>
</dbReference>
<feature type="domain" description="Carboxymuconolactone decarboxylase-like" evidence="1">
    <location>
        <begin position="45"/>
        <end position="126"/>
    </location>
</feature>
<sequence length="139" mass="14946">MSDGNGAVHPADERFERGLSIRKEVLGGAHVERSLAAVSDFSRPIQEFVTGACWGDIWGRPGLDRRTRSLLNLVMLTALGRNHELGVHVRGAITNGATELEIQEALLQAAIYCGVPAALESFRVAERVLGEIAAERGDG</sequence>
<dbReference type="Pfam" id="PF02627">
    <property type="entry name" value="CMD"/>
    <property type="match status" value="1"/>
</dbReference>
<reference evidence="3" key="1">
    <citation type="journal article" date="2019" name="Int. J. Syst. Evol. Microbiol.">
        <title>The Global Catalogue of Microorganisms (GCM) 10K type strain sequencing project: providing services to taxonomists for standard genome sequencing and annotation.</title>
        <authorList>
            <consortium name="The Broad Institute Genomics Platform"/>
            <consortium name="The Broad Institute Genome Sequencing Center for Infectious Disease"/>
            <person name="Wu L."/>
            <person name="Ma J."/>
        </authorList>
    </citation>
    <scope>NUCLEOTIDE SEQUENCE [LARGE SCALE GENOMIC DNA]</scope>
    <source>
        <strain evidence="3">JCM 18302</strain>
    </source>
</reference>
<dbReference type="Gene3D" id="1.20.1290.10">
    <property type="entry name" value="AhpD-like"/>
    <property type="match status" value="1"/>
</dbReference>
<dbReference type="EMBL" id="BAABJO010000004">
    <property type="protein sequence ID" value="GAA5115237.1"/>
    <property type="molecule type" value="Genomic_DNA"/>
</dbReference>
<dbReference type="Proteomes" id="UP001500804">
    <property type="component" value="Unassembled WGS sequence"/>
</dbReference>
<dbReference type="PANTHER" id="PTHR33570:SF2">
    <property type="entry name" value="CARBOXYMUCONOLACTONE DECARBOXYLASE-LIKE DOMAIN-CONTAINING PROTEIN"/>
    <property type="match status" value="1"/>
</dbReference>
<organism evidence="2 3">
    <name type="scientific">Pseudonocardia adelaidensis</name>
    <dbReference type="NCBI Taxonomy" id="648754"/>
    <lineage>
        <taxon>Bacteria</taxon>
        <taxon>Bacillati</taxon>
        <taxon>Actinomycetota</taxon>
        <taxon>Actinomycetes</taxon>
        <taxon>Pseudonocardiales</taxon>
        <taxon>Pseudonocardiaceae</taxon>
        <taxon>Pseudonocardia</taxon>
    </lineage>
</organism>
<evidence type="ECO:0000313" key="2">
    <source>
        <dbReference type="EMBL" id="GAA5115237.1"/>
    </source>
</evidence>
<dbReference type="InterPro" id="IPR003779">
    <property type="entry name" value="CMD-like"/>
</dbReference>
<name>A0ABP9NDI1_9PSEU</name>
<keyword evidence="3" id="KW-1185">Reference proteome</keyword>
<dbReference type="InterPro" id="IPR052512">
    <property type="entry name" value="4CMD/NDH-1_regulator"/>
</dbReference>
<comment type="caution">
    <text evidence="2">The sequence shown here is derived from an EMBL/GenBank/DDBJ whole genome shotgun (WGS) entry which is preliminary data.</text>
</comment>
<evidence type="ECO:0000259" key="1">
    <source>
        <dbReference type="Pfam" id="PF02627"/>
    </source>
</evidence>
<proteinExistence type="predicted"/>